<reference evidence="9 10" key="1">
    <citation type="submission" date="2019-01" db="EMBL/GenBank/DDBJ databases">
        <authorList>
            <person name="Zhang S."/>
        </authorList>
    </citation>
    <scope>NUCLEOTIDE SEQUENCE [LARGE SCALE GENOMIC DNA]</scope>
    <source>
        <strain evidence="9 10">1626</strain>
    </source>
</reference>
<accession>A0A4Z1R563</accession>
<dbReference type="OrthoDB" id="9788336at2"/>
<evidence type="ECO:0000256" key="7">
    <source>
        <dbReference type="HAMAP-Rule" id="MF_00503"/>
    </source>
</evidence>
<dbReference type="InterPro" id="IPR020070">
    <property type="entry name" value="Ribosomal_bL9_N"/>
</dbReference>
<dbReference type="RefSeq" id="WP_134673437.1">
    <property type="nucleotide sequence ID" value="NZ_CP039383.2"/>
</dbReference>
<feature type="domain" description="Ribosomal protein L9" evidence="8">
    <location>
        <begin position="13"/>
        <end position="40"/>
    </location>
</feature>
<gene>
    <name evidence="7 9" type="primary">rplI</name>
    <name evidence="9" type="ORF">E4582_04240</name>
</gene>
<name>A0A4Z1R563_9GAMM</name>
<evidence type="ECO:0000256" key="6">
    <source>
        <dbReference type="ARBA" id="ARBA00035292"/>
    </source>
</evidence>
<dbReference type="HAMAP" id="MF_00503">
    <property type="entry name" value="Ribosomal_bL9"/>
    <property type="match status" value="1"/>
</dbReference>
<keyword evidence="5 7" id="KW-0687">Ribonucleoprotein</keyword>
<protein>
    <recommendedName>
        <fullName evidence="6 7">Large ribosomal subunit protein bL9</fullName>
    </recommendedName>
</protein>
<dbReference type="NCBIfam" id="TIGR00158">
    <property type="entry name" value="L9"/>
    <property type="match status" value="1"/>
</dbReference>
<dbReference type="InterPro" id="IPR036791">
    <property type="entry name" value="Ribosomal_bL9_C_sf"/>
</dbReference>
<dbReference type="GO" id="GO:0019843">
    <property type="term" value="F:rRNA binding"/>
    <property type="evidence" value="ECO:0007669"/>
    <property type="project" value="UniProtKB-UniRule"/>
</dbReference>
<sequence>MKLILLQKITNLGNLGDTVSVKPGYGRNFLVPQGKAVPATADNLASFEAKRAEYEAKAKDQLEAASSRLSKLEGFTVNVKANASSEGKLYGSVTNRDIAEALSAQSGVEVHKSEVVMGEGPFRHVGEYEVVIHMHADVETPVKVVIEPEAVAV</sequence>
<keyword evidence="3 7" id="KW-0694">RNA-binding</keyword>
<keyword evidence="4 7" id="KW-0689">Ribosomal protein</keyword>
<dbReference type="AlphaFoldDB" id="A0A4Z1R563"/>
<evidence type="ECO:0000313" key="9">
    <source>
        <dbReference type="EMBL" id="TKS54056.1"/>
    </source>
</evidence>
<evidence type="ECO:0000259" key="8">
    <source>
        <dbReference type="PROSITE" id="PS00651"/>
    </source>
</evidence>
<dbReference type="Gene3D" id="3.10.430.100">
    <property type="entry name" value="Ribosomal protein L9, C-terminal domain"/>
    <property type="match status" value="1"/>
</dbReference>
<dbReference type="GO" id="GO:0006412">
    <property type="term" value="P:translation"/>
    <property type="evidence" value="ECO:0007669"/>
    <property type="project" value="UniProtKB-UniRule"/>
</dbReference>
<evidence type="ECO:0000313" key="10">
    <source>
        <dbReference type="Proteomes" id="UP000298681"/>
    </source>
</evidence>
<dbReference type="GO" id="GO:0005840">
    <property type="term" value="C:ribosome"/>
    <property type="evidence" value="ECO:0007669"/>
    <property type="project" value="UniProtKB-KW"/>
</dbReference>
<evidence type="ECO:0000256" key="1">
    <source>
        <dbReference type="ARBA" id="ARBA00010605"/>
    </source>
</evidence>
<dbReference type="PANTHER" id="PTHR21368">
    <property type="entry name" value="50S RIBOSOMAL PROTEIN L9"/>
    <property type="match status" value="1"/>
</dbReference>
<dbReference type="SUPFAM" id="SSF55658">
    <property type="entry name" value="L9 N-domain-like"/>
    <property type="match status" value="1"/>
</dbReference>
<dbReference type="InterPro" id="IPR020594">
    <property type="entry name" value="Ribosomal_bL9_bac/chp"/>
</dbReference>
<proteinExistence type="inferred from homology"/>
<dbReference type="Pfam" id="PF01281">
    <property type="entry name" value="Ribosomal_L9_N"/>
    <property type="match status" value="1"/>
</dbReference>
<evidence type="ECO:0000256" key="3">
    <source>
        <dbReference type="ARBA" id="ARBA00022884"/>
    </source>
</evidence>
<keyword evidence="10" id="KW-1185">Reference proteome</keyword>
<dbReference type="InterPro" id="IPR000244">
    <property type="entry name" value="Ribosomal_bL9"/>
</dbReference>
<comment type="similarity">
    <text evidence="1 7">Belongs to the bacterial ribosomal protein bL9 family.</text>
</comment>
<dbReference type="Gene3D" id="3.40.5.10">
    <property type="entry name" value="Ribosomal protein L9, N-terminal domain"/>
    <property type="match status" value="1"/>
</dbReference>
<dbReference type="GO" id="GO:1990904">
    <property type="term" value="C:ribonucleoprotein complex"/>
    <property type="evidence" value="ECO:0007669"/>
    <property type="project" value="UniProtKB-KW"/>
</dbReference>
<evidence type="ECO:0000256" key="5">
    <source>
        <dbReference type="ARBA" id="ARBA00023274"/>
    </source>
</evidence>
<dbReference type="Proteomes" id="UP000298681">
    <property type="component" value="Unassembled WGS sequence"/>
</dbReference>
<keyword evidence="2 7" id="KW-0699">rRNA-binding</keyword>
<dbReference type="InterPro" id="IPR020069">
    <property type="entry name" value="Ribosomal_bL9_C"/>
</dbReference>
<evidence type="ECO:0000256" key="2">
    <source>
        <dbReference type="ARBA" id="ARBA00022730"/>
    </source>
</evidence>
<dbReference type="PROSITE" id="PS00651">
    <property type="entry name" value="RIBOSOMAL_L9"/>
    <property type="match status" value="1"/>
</dbReference>
<dbReference type="InterPro" id="IPR009027">
    <property type="entry name" value="Ribosomal_bL9/RNase_H1_N"/>
</dbReference>
<dbReference type="SUPFAM" id="SSF55653">
    <property type="entry name" value="Ribosomal protein L9 C-domain"/>
    <property type="match status" value="1"/>
</dbReference>
<evidence type="ECO:0000256" key="4">
    <source>
        <dbReference type="ARBA" id="ARBA00022980"/>
    </source>
</evidence>
<dbReference type="InterPro" id="IPR036935">
    <property type="entry name" value="Ribosomal_bL9_N_sf"/>
</dbReference>
<dbReference type="EMBL" id="SPUH01000001">
    <property type="protein sequence ID" value="TKS54056.1"/>
    <property type="molecule type" value="Genomic_DNA"/>
</dbReference>
<comment type="caution">
    <text evidence="9">The sequence shown here is derived from an EMBL/GenBank/DDBJ whole genome shotgun (WGS) entry which is preliminary data.</text>
</comment>
<organism evidence="9 10">
    <name type="scientific">Luteimonas yindakuii</name>
    <dbReference type="NCBI Taxonomy" id="2565782"/>
    <lineage>
        <taxon>Bacteria</taxon>
        <taxon>Pseudomonadati</taxon>
        <taxon>Pseudomonadota</taxon>
        <taxon>Gammaproteobacteria</taxon>
        <taxon>Lysobacterales</taxon>
        <taxon>Lysobacteraceae</taxon>
        <taxon>Luteimonas</taxon>
    </lineage>
</organism>
<dbReference type="Pfam" id="PF03948">
    <property type="entry name" value="Ribosomal_L9_C"/>
    <property type="match status" value="1"/>
</dbReference>
<comment type="function">
    <text evidence="7">Binds to the 23S rRNA.</text>
</comment>
<dbReference type="GO" id="GO:0003735">
    <property type="term" value="F:structural constituent of ribosome"/>
    <property type="evidence" value="ECO:0007669"/>
    <property type="project" value="InterPro"/>
</dbReference>